<dbReference type="AlphaFoldDB" id="A0A9W8CJ28"/>
<proteinExistence type="predicted"/>
<evidence type="ECO:0000313" key="5">
    <source>
        <dbReference type="EMBL" id="KAJ1646003.1"/>
    </source>
</evidence>
<dbReference type="Gene3D" id="3.40.50.1000">
    <property type="entry name" value="HAD superfamily/HAD-like"/>
    <property type="match status" value="1"/>
</dbReference>
<dbReference type="GO" id="GO:0046872">
    <property type="term" value="F:metal ion binding"/>
    <property type="evidence" value="ECO:0007669"/>
    <property type="project" value="UniProtKB-KW"/>
</dbReference>
<evidence type="ECO:0000313" key="6">
    <source>
        <dbReference type="Proteomes" id="UP001145021"/>
    </source>
</evidence>
<evidence type="ECO:0000256" key="1">
    <source>
        <dbReference type="ARBA" id="ARBA00001946"/>
    </source>
</evidence>
<evidence type="ECO:0000256" key="4">
    <source>
        <dbReference type="ARBA" id="ARBA00022842"/>
    </source>
</evidence>
<dbReference type="Pfam" id="PF00702">
    <property type="entry name" value="Hydrolase"/>
    <property type="match status" value="1"/>
</dbReference>
<dbReference type="SFLD" id="SFLDG01129">
    <property type="entry name" value="C1.5:_HAD__Beta-PGM__Phosphata"/>
    <property type="match status" value="1"/>
</dbReference>
<name>A0A9W8CJ28_9FUNG</name>
<dbReference type="Gene3D" id="1.10.150.240">
    <property type="entry name" value="Putative phosphatase, domain 2"/>
    <property type="match status" value="1"/>
</dbReference>
<sequence length="234" mass="26016">MPATQRIKACIFDMDGLLLDTETIYSVVTNKILEPYGKAFPLETKIKMMGRDVRAATDILLTDLELPLTFEEYDIKATELKEVFFREAQLMPGVERLIRHLADHSVPIAVATSSAKSMFLIKTDKHGAVFDLFGSNITCGDDPEVKRSKPSPDIFLAAMARLDSSLRPQDCLVFEDASNGIEAANNAQMSSIWVHDTRFSLDPSSESAAHAATERITTLEDFVPEKYGLPPFKK</sequence>
<accession>A0A9W8CJ28</accession>
<keyword evidence="3 5" id="KW-0378">Hydrolase</keyword>
<keyword evidence="4" id="KW-0460">Magnesium</keyword>
<dbReference type="InterPro" id="IPR006439">
    <property type="entry name" value="HAD-SF_hydro_IA"/>
</dbReference>
<dbReference type="SUPFAM" id="SSF56784">
    <property type="entry name" value="HAD-like"/>
    <property type="match status" value="1"/>
</dbReference>
<dbReference type="SFLD" id="SFLDS00003">
    <property type="entry name" value="Haloacid_Dehalogenase"/>
    <property type="match status" value="1"/>
</dbReference>
<dbReference type="Proteomes" id="UP001145021">
    <property type="component" value="Unassembled WGS sequence"/>
</dbReference>
<keyword evidence="2" id="KW-0479">Metal-binding</keyword>
<protein>
    <submittedName>
        <fullName evidence="5">Pseudouridine-5'-phosphatase</fullName>
        <ecNumber evidence="5">3.1.3.96</ecNumber>
    </submittedName>
</protein>
<dbReference type="GO" id="GO:1990738">
    <property type="term" value="F:pseudouridine 5'-phosphatase activity"/>
    <property type="evidence" value="ECO:0007669"/>
    <property type="project" value="UniProtKB-EC"/>
</dbReference>
<dbReference type="EC" id="3.1.3.96" evidence="5"/>
<dbReference type="InterPro" id="IPR036412">
    <property type="entry name" value="HAD-like_sf"/>
</dbReference>
<dbReference type="NCBIfam" id="TIGR01509">
    <property type="entry name" value="HAD-SF-IA-v3"/>
    <property type="match status" value="1"/>
</dbReference>
<dbReference type="InterPro" id="IPR023214">
    <property type="entry name" value="HAD_sf"/>
</dbReference>
<comment type="cofactor">
    <cofactor evidence="1">
        <name>Mg(2+)</name>
        <dbReference type="ChEBI" id="CHEBI:18420"/>
    </cofactor>
</comment>
<gene>
    <name evidence="5" type="primary">HDHD1</name>
    <name evidence="5" type="ORF">LPJ64_002467</name>
</gene>
<dbReference type="InterPro" id="IPR023198">
    <property type="entry name" value="PGP-like_dom2"/>
</dbReference>
<organism evidence="5 6">
    <name type="scientific">Coemansia asiatica</name>
    <dbReference type="NCBI Taxonomy" id="1052880"/>
    <lineage>
        <taxon>Eukaryota</taxon>
        <taxon>Fungi</taxon>
        <taxon>Fungi incertae sedis</taxon>
        <taxon>Zoopagomycota</taxon>
        <taxon>Kickxellomycotina</taxon>
        <taxon>Kickxellomycetes</taxon>
        <taxon>Kickxellales</taxon>
        <taxon>Kickxellaceae</taxon>
        <taxon>Coemansia</taxon>
    </lineage>
</organism>
<dbReference type="PANTHER" id="PTHR18901">
    <property type="entry name" value="2-DEOXYGLUCOSE-6-PHOSPHATE PHOSPHATASE 2"/>
    <property type="match status" value="1"/>
</dbReference>
<dbReference type="PANTHER" id="PTHR18901:SF38">
    <property type="entry name" value="PSEUDOURIDINE-5'-PHOSPHATASE"/>
    <property type="match status" value="1"/>
</dbReference>
<dbReference type="FunFam" id="1.10.150.240:FF:000001">
    <property type="entry name" value="Haloacid dehalogenase-like hydrolase domain"/>
    <property type="match status" value="1"/>
</dbReference>
<reference evidence="5" key="1">
    <citation type="submission" date="2022-07" db="EMBL/GenBank/DDBJ databases">
        <title>Phylogenomic reconstructions and comparative analyses of Kickxellomycotina fungi.</title>
        <authorList>
            <person name="Reynolds N.K."/>
            <person name="Stajich J.E."/>
            <person name="Barry K."/>
            <person name="Grigoriev I.V."/>
            <person name="Crous P."/>
            <person name="Smith M.E."/>
        </authorList>
    </citation>
    <scope>NUCLEOTIDE SEQUENCE</scope>
    <source>
        <strain evidence="5">NBRC 105413</strain>
    </source>
</reference>
<dbReference type="EMBL" id="JANBOH010000079">
    <property type="protein sequence ID" value="KAJ1646003.1"/>
    <property type="molecule type" value="Genomic_DNA"/>
</dbReference>
<evidence type="ECO:0000256" key="2">
    <source>
        <dbReference type="ARBA" id="ARBA00022723"/>
    </source>
</evidence>
<comment type="caution">
    <text evidence="5">The sequence shown here is derived from an EMBL/GenBank/DDBJ whole genome shotgun (WGS) entry which is preliminary data.</text>
</comment>
<keyword evidence="6" id="KW-1185">Reference proteome</keyword>
<dbReference type="FunFam" id="3.40.50.1000:FF:000055">
    <property type="entry name" value="Haloacid dehalogenase-like hydrolase family protein"/>
    <property type="match status" value="1"/>
</dbReference>
<evidence type="ECO:0000256" key="3">
    <source>
        <dbReference type="ARBA" id="ARBA00022801"/>
    </source>
</evidence>